<sequence>MTRRRHLRSLPALTLVAALALAGCTDDSPSDDATAEGSPAVTPSQSAGTATGSAAPDDDPSASPEADEDAASPSAEPSEGSGGDADVDPTTGALAAVALAAAEADGTPYAIDTEAGSWQVDVAVDGASVEVTVDPTGTEVLGTRDDDLDAEDRAALGDATVQLPEAVQRVVSQTGGTLREADLDADAPASWSVSVTVGGAEQEFDVDTATGEVTEDTTD</sequence>
<name>A0A161I7Y2_9MICO</name>
<feature type="signal peptide" evidence="2">
    <location>
        <begin position="1"/>
        <end position="22"/>
    </location>
</feature>
<evidence type="ECO:0000313" key="3">
    <source>
        <dbReference type="EMBL" id="ANC31768.1"/>
    </source>
</evidence>
<accession>A0A161I7Y2</accession>
<dbReference type="AlphaFoldDB" id="A0A161I7Y2"/>
<evidence type="ECO:0008006" key="5">
    <source>
        <dbReference type="Google" id="ProtNLM"/>
    </source>
</evidence>
<organism evidence="3 4">
    <name type="scientific">Isoptericola dokdonensis DS-3</name>
    <dbReference type="NCBI Taxonomy" id="1300344"/>
    <lineage>
        <taxon>Bacteria</taxon>
        <taxon>Bacillati</taxon>
        <taxon>Actinomycetota</taxon>
        <taxon>Actinomycetes</taxon>
        <taxon>Micrococcales</taxon>
        <taxon>Promicromonosporaceae</taxon>
        <taxon>Isoptericola</taxon>
    </lineage>
</organism>
<feature type="chain" id="PRO_5038784725" description="Peptidase propeptide and YPEB domain protein" evidence="2">
    <location>
        <begin position="23"/>
        <end position="219"/>
    </location>
</feature>
<feature type="compositionally biased region" description="Low complexity" evidence="1">
    <location>
        <begin position="46"/>
        <end position="55"/>
    </location>
</feature>
<dbReference type="EMBL" id="CP014209">
    <property type="protein sequence ID" value="ANC31768.1"/>
    <property type="molecule type" value="Genomic_DNA"/>
</dbReference>
<proteinExistence type="predicted"/>
<dbReference type="Gene3D" id="3.10.450.40">
    <property type="match status" value="1"/>
</dbReference>
<evidence type="ECO:0000256" key="1">
    <source>
        <dbReference type="SAM" id="MobiDB-lite"/>
    </source>
</evidence>
<evidence type="ECO:0000313" key="4">
    <source>
        <dbReference type="Proteomes" id="UP000076794"/>
    </source>
</evidence>
<reference evidence="3 4" key="1">
    <citation type="submission" date="2016-01" db="EMBL/GenBank/DDBJ databases">
        <title>Complete genome sequence of a soil Actinobacterium, Isoptericola dokdonensis DS-3.</title>
        <authorList>
            <person name="Kwon S.-K."/>
            <person name="Kim J.F."/>
        </authorList>
    </citation>
    <scope>NUCLEOTIDE SEQUENCE [LARGE SCALE GENOMIC DNA]</scope>
    <source>
        <strain evidence="3 4">DS-3</strain>
    </source>
</reference>
<dbReference type="RefSeq" id="WP_068203003.1">
    <property type="nucleotide sequence ID" value="NZ_CP014209.1"/>
</dbReference>
<keyword evidence="4" id="KW-1185">Reference proteome</keyword>
<feature type="compositionally biased region" description="Acidic residues" evidence="1">
    <location>
        <begin position="56"/>
        <end position="70"/>
    </location>
</feature>
<gene>
    <name evidence="3" type="ORF">I598_2228</name>
</gene>
<feature type="region of interest" description="Disordered" evidence="1">
    <location>
        <begin position="24"/>
        <end position="90"/>
    </location>
</feature>
<dbReference type="PATRIC" id="fig|1300344.3.peg.2237"/>
<keyword evidence="2" id="KW-0732">Signal</keyword>
<protein>
    <recommendedName>
        <fullName evidence="5">Peptidase propeptide and YPEB domain protein</fullName>
    </recommendedName>
</protein>
<dbReference type="Proteomes" id="UP000076794">
    <property type="component" value="Chromosome"/>
</dbReference>
<dbReference type="PROSITE" id="PS51257">
    <property type="entry name" value="PROKAR_LIPOPROTEIN"/>
    <property type="match status" value="1"/>
</dbReference>
<dbReference type="KEGG" id="ido:I598_2228"/>
<evidence type="ECO:0000256" key="2">
    <source>
        <dbReference type="SAM" id="SignalP"/>
    </source>
</evidence>